<dbReference type="GO" id="GO:0051231">
    <property type="term" value="P:spindle elongation"/>
    <property type="evidence" value="ECO:0007669"/>
    <property type="project" value="TreeGrafter"/>
</dbReference>
<accession>A0AAU9MKS8</accession>
<dbReference type="Gene3D" id="3.40.850.10">
    <property type="entry name" value="Kinesin motor domain"/>
    <property type="match status" value="1"/>
</dbReference>
<feature type="compositionally biased region" description="Polar residues" evidence="8">
    <location>
        <begin position="1"/>
        <end position="13"/>
    </location>
</feature>
<dbReference type="SUPFAM" id="SSF52540">
    <property type="entry name" value="P-loop containing nucleoside triphosphate hydrolases"/>
    <property type="match status" value="1"/>
</dbReference>
<reference evidence="10 11" key="1">
    <citation type="submission" date="2022-01" db="EMBL/GenBank/DDBJ databases">
        <authorList>
            <person name="Xiong W."/>
            <person name="Schranz E."/>
        </authorList>
    </citation>
    <scope>NUCLEOTIDE SEQUENCE [LARGE SCALE GENOMIC DNA]</scope>
</reference>
<dbReference type="InterPro" id="IPR036961">
    <property type="entry name" value="Kinesin_motor_dom_sf"/>
</dbReference>
<dbReference type="InterPro" id="IPR001752">
    <property type="entry name" value="Kinesin_motor_dom"/>
</dbReference>
<dbReference type="InterPro" id="IPR027640">
    <property type="entry name" value="Kinesin-like_fam"/>
</dbReference>
<comment type="caution">
    <text evidence="10">The sequence shown here is derived from an EMBL/GenBank/DDBJ whole genome shotgun (WGS) entry which is preliminary data.</text>
</comment>
<dbReference type="GO" id="GO:0003777">
    <property type="term" value="F:microtubule motor activity"/>
    <property type="evidence" value="ECO:0007669"/>
    <property type="project" value="InterPro"/>
</dbReference>
<keyword evidence="4 6" id="KW-0505">Motor protein</keyword>
<evidence type="ECO:0000313" key="11">
    <source>
        <dbReference type="Proteomes" id="UP001157418"/>
    </source>
</evidence>
<name>A0AAU9MKS8_9ASTR</name>
<protein>
    <recommendedName>
        <fullName evidence="7">Kinesin-like protein</fullName>
    </recommendedName>
</protein>
<dbReference type="Pfam" id="PF00225">
    <property type="entry name" value="Kinesin"/>
    <property type="match status" value="1"/>
</dbReference>
<dbReference type="GO" id="GO:0005524">
    <property type="term" value="F:ATP binding"/>
    <property type="evidence" value="ECO:0007669"/>
    <property type="project" value="UniProtKB-UniRule"/>
</dbReference>
<dbReference type="Gene3D" id="1.10.150.280">
    <property type="entry name" value="AF1531-like domain"/>
    <property type="match status" value="1"/>
</dbReference>
<keyword evidence="3 6" id="KW-0067">ATP-binding</keyword>
<gene>
    <name evidence="10" type="ORF">LVIROSA_LOCUS13841</name>
</gene>
<dbReference type="PRINTS" id="PR00380">
    <property type="entry name" value="KINESINHEAVY"/>
</dbReference>
<comment type="similarity">
    <text evidence="5">Belongs to the TRAFAC class myosin-kinesin ATPase superfamily. Kinesin family. KIN-10 subfamily.</text>
</comment>
<dbReference type="Proteomes" id="UP001157418">
    <property type="component" value="Unassembled WGS sequence"/>
</dbReference>
<keyword evidence="1 7" id="KW-0493">Microtubule</keyword>
<dbReference type="PROSITE" id="PS50067">
    <property type="entry name" value="KINESIN_MOTOR_2"/>
    <property type="match status" value="1"/>
</dbReference>
<proteinExistence type="inferred from homology"/>
<dbReference type="FunFam" id="3.40.850.10:FF:000087">
    <property type="entry name" value="Kinesin-like protein"/>
    <property type="match status" value="1"/>
</dbReference>
<dbReference type="GO" id="GO:0005875">
    <property type="term" value="C:microtubule associated complex"/>
    <property type="evidence" value="ECO:0007669"/>
    <property type="project" value="TreeGrafter"/>
</dbReference>
<keyword evidence="11" id="KW-1185">Reference proteome</keyword>
<dbReference type="GO" id="GO:0007052">
    <property type="term" value="P:mitotic spindle organization"/>
    <property type="evidence" value="ECO:0007669"/>
    <property type="project" value="TreeGrafter"/>
</dbReference>
<evidence type="ECO:0000256" key="4">
    <source>
        <dbReference type="ARBA" id="ARBA00023175"/>
    </source>
</evidence>
<dbReference type="GO" id="GO:0007018">
    <property type="term" value="P:microtubule-based movement"/>
    <property type="evidence" value="ECO:0007669"/>
    <property type="project" value="InterPro"/>
</dbReference>
<dbReference type="PROSITE" id="PS00411">
    <property type="entry name" value="KINESIN_MOTOR_1"/>
    <property type="match status" value="1"/>
</dbReference>
<evidence type="ECO:0000256" key="8">
    <source>
        <dbReference type="SAM" id="MobiDB-lite"/>
    </source>
</evidence>
<evidence type="ECO:0000256" key="2">
    <source>
        <dbReference type="ARBA" id="ARBA00022741"/>
    </source>
</evidence>
<dbReference type="SUPFAM" id="SSF47781">
    <property type="entry name" value="RuvA domain 2-like"/>
    <property type="match status" value="1"/>
</dbReference>
<dbReference type="GO" id="GO:0005874">
    <property type="term" value="C:microtubule"/>
    <property type="evidence" value="ECO:0007669"/>
    <property type="project" value="UniProtKB-KW"/>
</dbReference>
<dbReference type="EMBL" id="CAKMRJ010002223">
    <property type="protein sequence ID" value="CAH1426779.1"/>
    <property type="molecule type" value="Genomic_DNA"/>
</dbReference>
<dbReference type="PANTHER" id="PTHR47969:SF9">
    <property type="entry name" value="KINESIN-LIKE PROTEIN"/>
    <property type="match status" value="1"/>
</dbReference>
<feature type="region of interest" description="Disordered" evidence="8">
    <location>
        <begin position="1"/>
        <end position="23"/>
    </location>
</feature>
<evidence type="ECO:0000256" key="1">
    <source>
        <dbReference type="ARBA" id="ARBA00022701"/>
    </source>
</evidence>
<evidence type="ECO:0000259" key="9">
    <source>
        <dbReference type="PROSITE" id="PS50067"/>
    </source>
</evidence>
<keyword evidence="2 6" id="KW-0547">Nucleotide-binding</keyword>
<evidence type="ECO:0000256" key="5">
    <source>
        <dbReference type="ARBA" id="ARBA00061615"/>
    </source>
</evidence>
<sequence>MSTPQPNSSSATSHIERTPNKHLPLDSTSMVRVIARVRPFLPHEISRSSDADIDKSIPCISVLDSPLQSASEVTVRLKDPHSCRNENYKLDSFYGQEDNNLIRIFEREVMPLIPAVLNGSNATVFAYGATGSGKTFTMQGSDELPGLMRMATSSILSMCEKIGNTVQVSYYEIYMDRCYDLLEDTPKPKEITILDDKQGNPHLRNLSKIPIYSMSDFHDIFLRGIQRRKVAHTGLNDVSSRSHGVLVISVSRSCENGPLIGKLNLIDLAGNEDNRRSGNEGVRLIESQKINQSLFALSNVIYALNNKNTRIPYRESKLTRILQDSLGGTNHALMVACLNPGEYEQSVHTVSLAARSRRVSNFLHSAQKHNNNNNDNNNTRRTEVDMEEKLRAWLESKGKTKIDFSFATTPRSITSTKKHITFLSSGKPKPIATLGTFFFFFCYACELTSLFVSEEQVENGLKMTPTRKVLFPISSNVIDPITPKHESVADETDTPLNKFKAMSCNLKTTLAQEYVNFLNTADKGELLQLKGIGEKMAEYILELRDISPLKSLNDLEKIGISSKQVGNMFGRTAKGLFD</sequence>
<evidence type="ECO:0000256" key="6">
    <source>
        <dbReference type="PROSITE-ProRule" id="PRU00283"/>
    </source>
</evidence>
<organism evidence="10 11">
    <name type="scientific">Lactuca virosa</name>
    <dbReference type="NCBI Taxonomy" id="75947"/>
    <lineage>
        <taxon>Eukaryota</taxon>
        <taxon>Viridiplantae</taxon>
        <taxon>Streptophyta</taxon>
        <taxon>Embryophyta</taxon>
        <taxon>Tracheophyta</taxon>
        <taxon>Spermatophyta</taxon>
        <taxon>Magnoliopsida</taxon>
        <taxon>eudicotyledons</taxon>
        <taxon>Gunneridae</taxon>
        <taxon>Pentapetalae</taxon>
        <taxon>asterids</taxon>
        <taxon>campanulids</taxon>
        <taxon>Asterales</taxon>
        <taxon>Asteraceae</taxon>
        <taxon>Cichorioideae</taxon>
        <taxon>Cichorieae</taxon>
        <taxon>Lactucinae</taxon>
        <taxon>Lactuca</taxon>
    </lineage>
</organism>
<evidence type="ECO:0000313" key="10">
    <source>
        <dbReference type="EMBL" id="CAH1426779.1"/>
    </source>
</evidence>
<feature type="binding site" evidence="6">
    <location>
        <begin position="128"/>
        <end position="135"/>
    </location>
    <ligand>
        <name>ATP</name>
        <dbReference type="ChEBI" id="CHEBI:30616"/>
    </ligand>
</feature>
<dbReference type="PANTHER" id="PTHR47969">
    <property type="entry name" value="CHROMOSOME-ASSOCIATED KINESIN KIF4A-RELATED"/>
    <property type="match status" value="1"/>
</dbReference>
<dbReference type="FunFam" id="1.10.150.280:FF:000003">
    <property type="entry name" value="Kinesin-like protein KIN-10C"/>
    <property type="match status" value="1"/>
</dbReference>
<evidence type="ECO:0000256" key="3">
    <source>
        <dbReference type="ARBA" id="ARBA00022840"/>
    </source>
</evidence>
<dbReference type="GO" id="GO:0008017">
    <property type="term" value="F:microtubule binding"/>
    <property type="evidence" value="ECO:0007669"/>
    <property type="project" value="InterPro"/>
</dbReference>
<dbReference type="InterPro" id="IPR019821">
    <property type="entry name" value="Kinesin_motor_CS"/>
</dbReference>
<dbReference type="AlphaFoldDB" id="A0AAU9MKS8"/>
<dbReference type="SMART" id="SM00129">
    <property type="entry name" value="KISc"/>
    <property type="match status" value="1"/>
</dbReference>
<dbReference type="InterPro" id="IPR010994">
    <property type="entry name" value="RuvA_2-like"/>
</dbReference>
<dbReference type="InterPro" id="IPR027417">
    <property type="entry name" value="P-loop_NTPase"/>
</dbReference>
<evidence type="ECO:0000256" key="7">
    <source>
        <dbReference type="RuleBase" id="RU000394"/>
    </source>
</evidence>
<feature type="domain" description="Kinesin motor" evidence="9">
    <location>
        <begin position="30"/>
        <end position="359"/>
    </location>
</feature>